<feature type="domain" description="SpoVT-AbrB" evidence="8">
    <location>
        <begin position="7"/>
        <end position="53"/>
    </location>
</feature>
<dbReference type="GO" id="GO:0000976">
    <property type="term" value="F:transcription cis-regulatory region binding"/>
    <property type="evidence" value="ECO:0007669"/>
    <property type="project" value="TreeGrafter"/>
</dbReference>
<dbReference type="GO" id="GO:0003700">
    <property type="term" value="F:DNA-binding transcription factor activity"/>
    <property type="evidence" value="ECO:0007669"/>
    <property type="project" value="UniProtKB-UniRule"/>
</dbReference>
<comment type="similarity">
    <text evidence="7">Belongs to the MraZ family.</text>
</comment>
<dbReference type="InterPro" id="IPR003444">
    <property type="entry name" value="MraZ"/>
</dbReference>
<name>A0A8J2XTS7_9BACT</name>
<dbReference type="InterPro" id="IPR020603">
    <property type="entry name" value="MraZ_dom"/>
</dbReference>
<keyword evidence="6 7" id="KW-0804">Transcription</keyword>
<gene>
    <name evidence="7 9" type="primary">mraZ</name>
    <name evidence="9" type="ORF">GCM10011511_31560</name>
</gene>
<dbReference type="PANTHER" id="PTHR34701:SF1">
    <property type="entry name" value="TRANSCRIPTIONAL REGULATOR MRAZ"/>
    <property type="match status" value="1"/>
</dbReference>
<evidence type="ECO:0000256" key="1">
    <source>
        <dbReference type="ARBA" id="ARBA00013860"/>
    </source>
</evidence>
<reference evidence="9" key="2">
    <citation type="submission" date="2020-09" db="EMBL/GenBank/DDBJ databases">
        <authorList>
            <person name="Sun Q."/>
            <person name="Zhou Y."/>
        </authorList>
    </citation>
    <scope>NUCLEOTIDE SEQUENCE</scope>
    <source>
        <strain evidence="9">CGMCC 1.15448</strain>
    </source>
</reference>
<evidence type="ECO:0000256" key="2">
    <source>
        <dbReference type="ARBA" id="ARBA00022490"/>
    </source>
</evidence>
<protein>
    <recommendedName>
        <fullName evidence="1 7">Transcriptional regulator MraZ</fullName>
    </recommendedName>
</protein>
<evidence type="ECO:0000256" key="5">
    <source>
        <dbReference type="ARBA" id="ARBA00023125"/>
    </source>
</evidence>
<reference evidence="9" key="1">
    <citation type="journal article" date="2014" name="Int. J. Syst. Evol. Microbiol.">
        <title>Complete genome sequence of Corynebacterium casei LMG S-19264T (=DSM 44701T), isolated from a smear-ripened cheese.</title>
        <authorList>
            <consortium name="US DOE Joint Genome Institute (JGI-PGF)"/>
            <person name="Walter F."/>
            <person name="Albersmeier A."/>
            <person name="Kalinowski J."/>
            <person name="Ruckert C."/>
        </authorList>
    </citation>
    <scope>NUCLEOTIDE SEQUENCE</scope>
    <source>
        <strain evidence="9">CGMCC 1.15448</strain>
    </source>
</reference>
<dbReference type="Proteomes" id="UP000607559">
    <property type="component" value="Unassembled WGS sequence"/>
</dbReference>
<dbReference type="HAMAP" id="MF_01008">
    <property type="entry name" value="MraZ"/>
    <property type="match status" value="1"/>
</dbReference>
<keyword evidence="2 7" id="KW-0963">Cytoplasm</keyword>
<evidence type="ECO:0000313" key="9">
    <source>
        <dbReference type="EMBL" id="GGB05846.1"/>
    </source>
</evidence>
<evidence type="ECO:0000256" key="3">
    <source>
        <dbReference type="ARBA" id="ARBA00022737"/>
    </source>
</evidence>
<evidence type="ECO:0000259" key="8">
    <source>
        <dbReference type="PROSITE" id="PS51740"/>
    </source>
</evidence>
<dbReference type="EMBL" id="BMJC01000003">
    <property type="protein sequence ID" value="GGB05846.1"/>
    <property type="molecule type" value="Genomic_DNA"/>
</dbReference>
<dbReference type="GO" id="GO:2000143">
    <property type="term" value="P:negative regulation of DNA-templated transcription initiation"/>
    <property type="evidence" value="ECO:0007669"/>
    <property type="project" value="TreeGrafter"/>
</dbReference>
<dbReference type="AlphaFoldDB" id="A0A8J2XTS7"/>
<evidence type="ECO:0000256" key="4">
    <source>
        <dbReference type="ARBA" id="ARBA00023015"/>
    </source>
</evidence>
<dbReference type="SUPFAM" id="SSF89447">
    <property type="entry name" value="AbrB/MazE/MraZ-like"/>
    <property type="match status" value="1"/>
</dbReference>
<evidence type="ECO:0000313" key="10">
    <source>
        <dbReference type="Proteomes" id="UP000607559"/>
    </source>
</evidence>
<dbReference type="PANTHER" id="PTHR34701">
    <property type="entry name" value="TRANSCRIPTIONAL REGULATOR MRAZ"/>
    <property type="match status" value="1"/>
</dbReference>
<organism evidence="9 10">
    <name type="scientific">Puia dinghuensis</name>
    <dbReference type="NCBI Taxonomy" id="1792502"/>
    <lineage>
        <taxon>Bacteria</taxon>
        <taxon>Pseudomonadati</taxon>
        <taxon>Bacteroidota</taxon>
        <taxon>Chitinophagia</taxon>
        <taxon>Chitinophagales</taxon>
        <taxon>Chitinophagaceae</taxon>
        <taxon>Puia</taxon>
    </lineage>
</organism>
<dbReference type="Pfam" id="PF02381">
    <property type="entry name" value="MraZ"/>
    <property type="match status" value="2"/>
</dbReference>
<comment type="subunit">
    <text evidence="7">Forms oligomers.</text>
</comment>
<keyword evidence="5 7" id="KW-0238">DNA-binding</keyword>
<dbReference type="InterPro" id="IPR037914">
    <property type="entry name" value="SpoVT-AbrB_sf"/>
</dbReference>
<dbReference type="GO" id="GO:0009295">
    <property type="term" value="C:nucleoid"/>
    <property type="evidence" value="ECO:0007669"/>
    <property type="project" value="UniProtKB-SubCell"/>
</dbReference>
<dbReference type="GO" id="GO:0005737">
    <property type="term" value="C:cytoplasm"/>
    <property type="evidence" value="ECO:0007669"/>
    <property type="project" value="UniProtKB-UniRule"/>
</dbReference>
<keyword evidence="3" id="KW-0677">Repeat</keyword>
<dbReference type="RefSeq" id="WP_188933336.1">
    <property type="nucleotide sequence ID" value="NZ_BMJC01000003.1"/>
</dbReference>
<keyword evidence="4 7" id="KW-0805">Transcription regulation</keyword>
<dbReference type="InterPro" id="IPR038619">
    <property type="entry name" value="MraZ_sf"/>
</dbReference>
<dbReference type="CDD" id="cd16320">
    <property type="entry name" value="MraZ_N"/>
    <property type="match status" value="1"/>
</dbReference>
<dbReference type="NCBIfam" id="TIGR00242">
    <property type="entry name" value="division/cell wall cluster transcriptional repressor MraZ"/>
    <property type="match status" value="1"/>
</dbReference>
<accession>A0A8J2XTS7</accession>
<dbReference type="InterPro" id="IPR035644">
    <property type="entry name" value="MraZ_C"/>
</dbReference>
<dbReference type="Gene3D" id="3.40.1550.20">
    <property type="entry name" value="Transcriptional regulator MraZ domain"/>
    <property type="match status" value="1"/>
</dbReference>
<evidence type="ECO:0000256" key="6">
    <source>
        <dbReference type="ARBA" id="ARBA00023163"/>
    </source>
</evidence>
<sequence length="153" mass="17344">MIGFLGEYEATLDSKGRFLLPVGFKKQLPEDGPAQFVINRGFEKCLSLYPMKSWEPIFARVSQLNDFDPEVRQFRRYFLNGATMVELDSAGRLLIPQNLKEHAGLEKDIVLAAAVDKIEIWDKSKYQQFFESFSPEAFSSLAKQVMNPGGLTS</sequence>
<dbReference type="PROSITE" id="PS51740">
    <property type="entry name" value="SPOVT_ABRB"/>
    <property type="match status" value="2"/>
</dbReference>
<dbReference type="InterPro" id="IPR007159">
    <property type="entry name" value="SpoVT-AbrB_dom"/>
</dbReference>
<comment type="subcellular location">
    <subcellularLocation>
        <location evidence="7">Cytoplasm</location>
        <location evidence="7">Nucleoid</location>
    </subcellularLocation>
</comment>
<dbReference type="CDD" id="cd16321">
    <property type="entry name" value="MraZ_C"/>
    <property type="match status" value="1"/>
</dbReference>
<proteinExistence type="inferred from homology"/>
<feature type="domain" description="SpoVT-AbrB" evidence="8">
    <location>
        <begin position="82"/>
        <end position="125"/>
    </location>
</feature>
<evidence type="ECO:0000256" key="7">
    <source>
        <dbReference type="HAMAP-Rule" id="MF_01008"/>
    </source>
</evidence>
<keyword evidence="10" id="KW-1185">Reference proteome</keyword>
<dbReference type="InterPro" id="IPR035642">
    <property type="entry name" value="MraZ_N"/>
</dbReference>
<comment type="caution">
    <text evidence="9">The sequence shown here is derived from an EMBL/GenBank/DDBJ whole genome shotgun (WGS) entry which is preliminary data.</text>
</comment>